<gene>
    <name evidence="1" type="ORF">LCGC14_1851650</name>
</gene>
<accession>A0A0F9GA30</accession>
<proteinExistence type="predicted"/>
<protein>
    <submittedName>
        <fullName evidence="1">Uncharacterized protein</fullName>
    </submittedName>
</protein>
<dbReference type="AlphaFoldDB" id="A0A0F9GA30"/>
<feature type="non-terminal residue" evidence="1">
    <location>
        <position position="1"/>
    </location>
</feature>
<organism evidence="1">
    <name type="scientific">marine sediment metagenome</name>
    <dbReference type="NCBI Taxonomy" id="412755"/>
    <lineage>
        <taxon>unclassified sequences</taxon>
        <taxon>metagenomes</taxon>
        <taxon>ecological metagenomes</taxon>
    </lineage>
</organism>
<reference evidence="1" key="1">
    <citation type="journal article" date="2015" name="Nature">
        <title>Complex archaea that bridge the gap between prokaryotes and eukaryotes.</title>
        <authorList>
            <person name="Spang A."/>
            <person name="Saw J.H."/>
            <person name="Jorgensen S.L."/>
            <person name="Zaremba-Niedzwiedzka K."/>
            <person name="Martijn J."/>
            <person name="Lind A.E."/>
            <person name="van Eijk R."/>
            <person name="Schleper C."/>
            <person name="Guy L."/>
            <person name="Ettema T.J."/>
        </authorList>
    </citation>
    <scope>NUCLEOTIDE SEQUENCE</scope>
</reference>
<evidence type="ECO:0000313" key="1">
    <source>
        <dbReference type="EMBL" id="KKL95734.1"/>
    </source>
</evidence>
<dbReference type="EMBL" id="LAZR01018606">
    <property type="protein sequence ID" value="KKL95734.1"/>
    <property type="molecule type" value="Genomic_DNA"/>
</dbReference>
<sequence length="42" mass="4510">AKIIKVLVGVVDSFNVPIHNGYSDLHSRLERSVGTGVMATTQ</sequence>
<comment type="caution">
    <text evidence="1">The sequence shown here is derived from an EMBL/GenBank/DDBJ whole genome shotgun (WGS) entry which is preliminary data.</text>
</comment>
<name>A0A0F9GA30_9ZZZZ</name>